<organism evidence="1 2">
    <name type="scientific">Araneus ventricosus</name>
    <name type="common">Orbweaver spider</name>
    <name type="synonym">Epeira ventricosa</name>
    <dbReference type="NCBI Taxonomy" id="182803"/>
    <lineage>
        <taxon>Eukaryota</taxon>
        <taxon>Metazoa</taxon>
        <taxon>Ecdysozoa</taxon>
        <taxon>Arthropoda</taxon>
        <taxon>Chelicerata</taxon>
        <taxon>Arachnida</taxon>
        <taxon>Araneae</taxon>
        <taxon>Araneomorphae</taxon>
        <taxon>Entelegynae</taxon>
        <taxon>Araneoidea</taxon>
        <taxon>Araneidae</taxon>
        <taxon>Araneus</taxon>
    </lineage>
</organism>
<comment type="caution">
    <text evidence="1">The sequence shown here is derived from an EMBL/GenBank/DDBJ whole genome shotgun (WGS) entry which is preliminary data.</text>
</comment>
<dbReference type="Proteomes" id="UP000499080">
    <property type="component" value="Unassembled WGS sequence"/>
</dbReference>
<dbReference type="AlphaFoldDB" id="A0A4Y2FPI7"/>
<sequence>MRDTLRYTLVLDVTAYPQKNSVREPDLCEKPSNLEEFCKKYPFYCTEILDVNESELPKLSSLTTPTKTQITEEGPSGIHSTAALVYWLRGDIPMMGYYTNYSEEVEKMSQRYLFNGSLDDPDLFWKSGGIFEVQGLPWWGPDDEGLKDKNLRAILSINGDMLFSAAHNNVYRILCVRRDVEDVWCCGAP</sequence>
<dbReference type="EMBL" id="BGPR01000997">
    <property type="protein sequence ID" value="GBM42486.1"/>
    <property type="molecule type" value="Genomic_DNA"/>
</dbReference>
<gene>
    <name evidence="1" type="ORF">AVEN_80004_1</name>
</gene>
<reference evidence="1 2" key="1">
    <citation type="journal article" date="2019" name="Sci. Rep.">
        <title>Orb-weaving spider Araneus ventricosus genome elucidates the spidroin gene catalogue.</title>
        <authorList>
            <person name="Kono N."/>
            <person name="Nakamura H."/>
            <person name="Ohtoshi R."/>
            <person name="Moran D.A.P."/>
            <person name="Shinohara A."/>
            <person name="Yoshida Y."/>
            <person name="Fujiwara M."/>
            <person name="Mori M."/>
            <person name="Tomita M."/>
            <person name="Arakawa K."/>
        </authorList>
    </citation>
    <scope>NUCLEOTIDE SEQUENCE [LARGE SCALE GENOMIC DNA]</scope>
</reference>
<evidence type="ECO:0000313" key="2">
    <source>
        <dbReference type="Proteomes" id="UP000499080"/>
    </source>
</evidence>
<protein>
    <submittedName>
        <fullName evidence="1">Uncharacterized protein</fullName>
    </submittedName>
</protein>
<keyword evidence="2" id="KW-1185">Reference proteome</keyword>
<evidence type="ECO:0000313" key="1">
    <source>
        <dbReference type="EMBL" id="GBM42486.1"/>
    </source>
</evidence>
<proteinExistence type="predicted"/>
<name>A0A4Y2FPI7_ARAVE</name>
<accession>A0A4Y2FPI7</accession>